<dbReference type="GO" id="GO:0008360">
    <property type="term" value="P:regulation of cell shape"/>
    <property type="evidence" value="ECO:0007669"/>
    <property type="project" value="UniProtKB-UniRule"/>
</dbReference>
<dbReference type="PROSITE" id="PS52029">
    <property type="entry name" value="LD_TPASE"/>
    <property type="match status" value="1"/>
</dbReference>
<organism evidence="8 9">
    <name type="scientific">Limnofasciculus baicalensis BBK-W-15</name>
    <dbReference type="NCBI Taxonomy" id="2699891"/>
    <lineage>
        <taxon>Bacteria</taxon>
        <taxon>Bacillati</taxon>
        <taxon>Cyanobacteriota</taxon>
        <taxon>Cyanophyceae</taxon>
        <taxon>Coleofasciculales</taxon>
        <taxon>Coleofasciculaceae</taxon>
        <taxon>Limnofasciculus</taxon>
        <taxon>Limnofasciculus baicalensis</taxon>
    </lineage>
</organism>
<dbReference type="RefSeq" id="WP_254011277.1">
    <property type="nucleotide sequence ID" value="NZ_JAMZMM010000057.1"/>
</dbReference>
<proteinExistence type="predicted"/>
<dbReference type="InterPro" id="IPR005490">
    <property type="entry name" value="LD_TPept_cat_dom"/>
</dbReference>
<dbReference type="GO" id="GO:0071972">
    <property type="term" value="F:peptidoglycan L,D-transpeptidase activity"/>
    <property type="evidence" value="ECO:0007669"/>
    <property type="project" value="TreeGrafter"/>
</dbReference>
<dbReference type="GO" id="GO:0005576">
    <property type="term" value="C:extracellular region"/>
    <property type="evidence" value="ECO:0007669"/>
    <property type="project" value="TreeGrafter"/>
</dbReference>
<evidence type="ECO:0000256" key="4">
    <source>
        <dbReference type="ARBA" id="ARBA00022984"/>
    </source>
</evidence>
<keyword evidence="9" id="KW-1185">Reference proteome</keyword>
<dbReference type="Proteomes" id="UP001204953">
    <property type="component" value="Unassembled WGS sequence"/>
</dbReference>
<dbReference type="GO" id="GO:0018104">
    <property type="term" value="P:peptidoglycan-protein cross-linking"/>
    <property type="evidence" value="ECO:0007669"/>
    <property type="project" value="TreeGrafter"/>
</dbReference>
<feature type="domain" description="L,D-TPase catalytic" evidence="7">
    <location>
        <begin position="56"/>
        <end position="169"/>
    </location>
</feature>
<dbReference type="AlphaFoldDB" id="A0AAE3GPV3"/>
<keyword evidence="4 6" id="KW-0573">Peptidoglycan synthesis</keyword>
<comment type="pathway">
    <text evidence="1 6">Cell wall biogenesis; peptidoglycan biosynthesis.</text>
</comment>
<dbReference type="Pfam" id="PF03734">
    <property type="entry name" value="YkuD"/>
    <property type="match status" value="1"/>
</dbReference>
<feature type="active site" description="Nucleophile" evidence="6">
    <location>
        <position position="145"/>
    </location>
</feature>
<dbReference type="InterPro" id="IPR038063">
    <property type="entry name" value="Transpep_catalytic_dom"/>
</dbReference>
<evidence type="ECO:0000313" key="8">
    <source>
        <dbReference type="EMBL" id="MCP2728480.1"/>
    </source>
</evidence>
<evidence type="ECO:0000256" key="2">
    <source>
        <dbReference type="ARBA" id="ARBA00022679"/>
    </source>
</evidence>
<evidence type="ECO:0000256" key="3">
    <source>
        <dbReference type="ARBA" id="ARBA00022960"/>
    </source>
</evidence>
<gene>
    <name evidence="8" type="ORF">NJ959_08325</name>
</gene>
<evidence type="ECO:0000256" key="1">
    <source>
        <dbReference type="ARBA" id="ARBA00004752"/>
    </source>
</evidence>
<dbReference type="GO" id="GO:0071555">
    <property type="term" value="P:cell wall organization"/>
    <property type="evidence" value="ECO:0007669"/>
    <property type="project" value="UniProtKB-UniRule"/>
</dbReference>
<evidence type="ECO:0000256" key="5">
    <source>
        <dbReference type="ARBA" id="ARBA00023316"/>
    </source>
</evidence>
<dbReference type="CDD" id="cd16913">
    <property type="entry name" value="YkuD_like"/>
    <property type="match status" value="1"/>
</dbReference>
<dbReference type="GO" id="GO:0016740">
    <property type="term" value="F:transferase activity"/>
    <property type="evidence" value="ECO:0007669"/>
    <property type="project" value="UniProtKB-KW"/>
</dbReference>
<name>A0AAE3GPV3_9CYAN</name>
<dbReference type="SUPFAM" id="SSF141523">
    <property type="entry name" value="L,D-transpeptidase catalytic domain-like"/>
    <property type="match status" value="1"/>
</dbReference>
<dbReference type="PANTHER" id="PTHR30582:SF2">
    <property type="entry name" value="L,D-TRANSPEPTIDASE YCIB-RELATED"/>
    <property type="match status" value="1"/>
</dbReference>
<evidence type="ECO:0000256" key="6">
    <source>
        <dbReference type="PROSITE-ProRule" id="PRU01373"/>
    </source>
</evidence>
<comment type="caution">
    <text evidence="8">The sequence shown here is derived from an EMBL/GenBank/DDBJ whole genome shotgun (WGS) entry which is preliminary data.</text>
</comment>
<evidence type="ECO:0000313" key="9">
    <source>
        <dbReference type="Proteomes" id="UP001204953"/>
    </source>
</evidence>
<keyword evidence="3 6" id="KW-0133">Cell shape</keyword>
<feature type="active site" description="Proton donor/acceptor" evidence="6">
    <location>
        <position position="129"/>
    </location>
</feature>
<keyword evidence="2" id="KW-0808">Transferase</keyword>
<keyword evidence="5 6" id="KW-0961">Cell wall biogenesis/degradation</keyword>
<dbReference type="InterPro" id="IPR050979">
    <property type="entry name" value="LD-transpeptidase"/>
</dbReference>
<sequence>MKIHRTLIETLRSKTVKIGAALILTASGLGFLPNFTEDAMAKPSSPRVTQTQTKGRWIEVDLSSQRLVAWNGKQRAKTFIVSTGKRRSPTRTGTYTIKSKVGSTRMRGRGYNVPKVPYVMYYSGGYAVHGAYWHNSFGTPVSHGCVNLRVAQARWLYNWAPMGTRVVIHQ</sequence>
<evidence type="ECO:0000259" key="7">
    <source>
        <dbReference type="PROSITE" id="PS52029"/>
    </source>
</evidence>
<accession>A0AAE3GPV3</accession>
<dbReference type="Gene3D" id="2.40.440.10">
    <property type="entry name" value="L,D-transpeptidase catalytic domain-like"/>
    <property type="match status" value="1"/>
</dbReference>
<dbReference type="EMBL" id="JAMZMM010000057">
    <property type="protein sequence ID" value="MCP2728480.1"/>
    <property type="molecule type" value="Genomic_DNA"/>
</dbReference>
<dbReference type="PANTHER" id="PTHR30582">
    <property type="entry name" value="L,D-TRANSPEPTIDASE"/>
    <property type="match status" value="1"/>
</dbReference>
<reference evidence="8" key="1">
    <citation type="submission" date="2022-06" db="EMBL/GenBank/DDBJ databases">
        <title>New cyanobacteria of genus Symplocastrum in benthos of Lake Baikal.</title>
        <authorList>
            <person name="Sorokovikova E."/>
            <person name="Tikhonova I."/>
            <person name="Krasnopeev A."/>
            <person name="Evseev P."/>
            <person name="Gladkikh A."/>
            <person name="Belykh O."/>
        </authorList>
    </citation>
    <scope>NUCLEOTIDE SEQUENCE</scope>
    <source>
        <strain evidence="8">BBK-W-15</strain>
    </source>
</reference>
<protein>
    <submittedName>
        <fullName evidence="8">L,D-transpeptidase</fullName>
    </submittedName>
</protein>